<evidence type="ECO:0000256" key="5">
    <source>
        <dbReference type="ARBA" id="ARBA00022692"/>
    </source>
</evidence>
<keyword evidence="9 11" id="KW-0472">Membrane</keyword>
<dbReference type="Proteomes" id="UP000306402">
    <property type="component" value="Unassembled WGS sequence"/>
</dbReference>
<evidence type="ECO:0000256" key="7">
    <source>
        <dbReference type="ARBA" id="ARBA00022989"/>
    </source>
</evidence>
<dbReference type="GO" id="GO:0015986">
    <property type="term" value="P:proton motive force-driven ATP synthesis"/>
    <property type="evidence" value="ECO:0007669"/>
    <property type="project" value="InterPro"/>
</dbReference>
<gene>
    <name evidence="12" type="ORF">FEN17_00025</name>
</gene>
<dbReference type="GO" id="GO:0045259">
    <property type="term" value="C:proton-transporting ATP synthase complex"/>
    <property type="evidence" value="ECO:0007669"/>
    <property type="project" value="UniProtKB-KW"/>
</dbReference>
<evidence type="ECO:0000256" key="11">
    <source>
        <dbReference type="SAM" id="Phobius"/>
    </source>
</evidence>
<reference evidence="12 13" key="1">
    <citation type="submission" date="2019-05" db="EMBL/GenBank/DDBJ databases">
        <authorList>
            <person name="Qu J.-H."/>
        </authorList>
    </citation>
    <scope>NUCLEOTIDE SEQUENCE [LARGE SCALE GENOMIC DNA]</scope>
    <source>
        <strain evidence="12 13">T17</strain>
    </source>
</reference>
<protein>
    <submittedName>
        <fullName evidence="12">Uncharacterized protein</fullName>
    </submittedName>
</protein>
<proteinExistence type="inferred from homology"/>
<organism evidence="12 13">
    <name type="scientific">Dyadobacter luticola</name>
    <dbReference type="NCBI Taxonomy" id="1979387"/>
    <lineage>
        <taxon>Bacteria</taxon>
        <taxon>Pseudomonadati</taxon>
        <taxon>Bacteroidota</taxon>
        <taxon>Cytophagia</taxon>
        <taxon>Cytophagales</taxon>
        <taxon>Spirosomataceae</taxon>
        <taxon>Dyadobacter</taxon>
    </lineage>
</organism>
<comment type="similarity">
    <text evidence="2">Belongs to the ATPase A chain family.</text>
</comment>
<keyword evidence="6" id="KW-0375">Hydrogen ion transport</keyword>
<evidence type="ECO:0000256" key="4">
    <source>
        <dbReference type="ARBA" id="ARBA00022547"/>
    </source>
</evidence>
<evidence type="ECO:0000256" key="10">
    <source>
        <dbReference type="ARBA" id="ARBA00023310"/>
    </source>
</evidence>
<dbReference type="Pfam" id="PF00119">
    <property type="entry name" value="ATP-synt_A"/>
    <property type="match status" value="1"/>
</dbReference>
<keyword evidence="7 11" id="KW-1133">Transmembrane helix</keyword>
<keyword evidence="8" id="KW-0406">Ion transport</keyword>
<dbReference type="EMBL" id="VCEJ01000001">
    <property type="protein sequence ID" value="TLV04743.1"/>
    <property type="molecule type" value="Genomic_DNA"/>
</dbReference>
<keyword evidence="10" id="KW-0066">ATP synthesis</keyword>
<evidence type="ECO:0000313" key="13">
    <source>
        <dbReference type="Proteomes" id="UP000306402"/>
    </source>
</evidence>
<comment type="caution">
    <text evidence="12">The sequence shown here is derived from an EMBL/GenBank/DDBJ whole genome shotgun (WGS) entry which is preliminary data.</text>
</comment>
<accession>A0A5R9L845</accession>
<keyword evidence="4" id="KW-0138">CF(0)</keyword>
<evidence type="ECO:0000313" key="12">
    <source>
        <dbReference type="EMBL" id="TLV04743.1"/>
    </source>
</evidence>
<dbReference type="GO" id="GO:0015078">
    <property type="term" value="F:proton transmembrane transporter activity"/>
    <property type="evidence" value="ECO:0007669"/>
    <property type="project" value="InterPro"/>
</dbReference>
<dbReference type="SUPFAM" id="SSF81336">
    <property type="entry name" value="F1F0 ATP synthase subunit A"/>
    <property type="match status" value="1"/>
</dbReference>
<keyword evidence="13" id="KW-1185">Reference proteome</keyword>
<comment type="subcellular location">
    <subcellularLocation>
        <location evidence="1">Membrane</location>
        <topology evidence="1">Multi-pass membrane protein</topology>
    </subcellularLocation>
</comment>
<keyword evidence="3" id="KW-0813">Transport</keyword>
<evidence type="ECO:0000256" key="6">
    <source>
        <dbReference type="ARBA" id="ARBA00022781"/>
    </source>
</evidence>
<evidence type="ECO:0000256" key="9">
    <source>
        <dbReference type="ARBA" id="ARBA00023136"/>
    </source>
</evidence>
<sequence length="69" mass="8572">MRKNFTKLFIKIIYKKLLKKKLKKKKEVWYNWLLTIFILILSFNLLRLIPYTFSKTAHFRVTFRVSLTF</sequence>
<dbReference type="InterPro" id="IPR035908">
    <property type="entry name" value="F0_ATP_A_sf"/>
</dbReference>
<dbReference type="AlphaFoldDB" id="A0A5R9L845"/>
<evidence type="ECO:0000256" key="3">
    <source>
        <dbReference type="ARBA" id="ARBA00022448"/>
    </source>
</evidence>
<keyword evidence="5 11" id="KW-0812">Transmembrane</keyword>
<name>A0A5R9L845_9BACT</name>
<feature type="transmembrane region" description="Helical" evidence="11">
    <location>
        <begin position="28"/>
        <end position="49"/>
    </location>
</feature>
<evidence type="ECO:0000256" key="8">
    <source>
        <dbReference type="ARBA" id="ARBA00023065"/>
    </source>
</evidence>
<dbReference type="InterPro" id="IPR000568">
    <property type="entry name" value="ATP_synth_F0_asu"/>
</dbReference>
<evidence type="ECO:0000256" key="2">
    <source>
        <dbReference type="ARBA" id="ARBA00006810"/>
    </source>
</evidence>
<evidence type="ECO:0000256" key="1">
    <source>
        <dbReference type="ARBA" id="ARBA00004141"/>
    </source>
</evidence>